<dbReference type="STRING" id="410332.SAMN04488550_2936"/>
<reference evidence="2 3" key="1">
    <citation type="submission" date="2013-02" db="EMBL/GenBank/DDBJ databases">
        <title>Whole genome shotgun sequence of Gordonia malaquae NBRC 108250.</title>
        <authorList>
            <person name="Yoshida I."/>
            <person name="Hosoyama A."/>
            <person name="Tsuchikane K."/>
            <person name="Ando Y."/>
            <person name="Baba S."/>
            <person name="Ohji S."/>
            <person name="Hamada M."/>
            <person name="Tamura T."/>
            <person name="Yamazoe A."/>
            <person name="Yamazaki S."/>
            <person name="Fujita N."/>
        </authorList>
    </citation>
    <scope>NUCLEOTIDE SEQUENCE [LARGE SCALE GENOMIC DNA]</scope>
    <source>
        <strain evidence="2 3">NBRC 108250</strain>
    </source>
</reference>
<dbReference type="EMBL" id="BAOP01000004">
    <property type="protein sequence ID" value="GAC78808.1"/>
    <property type="molecule type" value="Genomic_DNA"/>
</dbReference>
<evidence type="ECO:0000256" key="1">
    <source>
        <dbReference type="ARBA" id="ARBA00023002"/>
    </source>
</evidence>
<name>M3VAF7_GORML</name>
<organism evidence="2 3">
    <name type="scientific">Gordonia malaquae NBRC 108250</name>
    <dbReference type="NCBI Taxonomy" id="1223542"/>
    <lineage>
        <taxon>Bacteria</taxon>
        <taxon>Bacillati</taxon>
        <taxon>Actinomycetota</taxon>
        <taxon>Actinomycetes</taxon>
        <taxon>Mycobacteriales</taxon>
        <taxon>Gordoniaceae</taxon>
        <taxon>Gordonia</taxon>
    </lineage>
</organism>
<keyword evidence="3" id="KW-1185">Reference proteome</keyword>
<dbReference type="PANTHER" id="PTHR43539">
    <property type="entry name" value="FLAVIN-BINDING MONOOXYGENASE-LIKE PROTEIN (AFU_ORTHOLOGUE AFUA_4G09220)"/>
    <property type="match status" value="1"/>
</dbReference>
<dbReference type="Gene3D" id="3.50.50.60">
    <property type="entry name" value="FAD/NAD(P)-binding domain"/>
    <property type="match status" value="1"/>
</dbReference>
<evidence type="ECO:0000313" key="3">
    <source>
        <dbReference type="Proteomes" id="UP000035009"/>
    </source>
</evidence>
<accession>M3VAF7</accession>
<protein>
    <submittedName>
        <fullName evidence="2">Putative oxidoreductase</fullName>
    </submittedName>
</protein>
<evidence type="ECO:0000313" key="2">
    <source>
        <dbReference type="EMBL" id="GAC78808.1"/>
    </source>
</evidence>
<sequence length="401" mass="42966">MECLTCDATLALDMTESGHAQAFDVRHRRVVVIGAGQAGLSAAHFLQRAGLVAGVDFEVLDANPTAGGAWSHRWDALTFDRVNGLHDLPESELGDVDPREPAREVIKRYYSRYETENGLSVDRPWRVRSVTRIDDGASRVRPVERYEVTAEHPDGRTAVYRAGAVISGTGTWDHPYVPWYPGAFGGRQLTTRDFTSPADFVGRRVLVVGGGISAVQFLQMLDEAGVDTLWSTRTPPRWREAPFDPMWGLDVENSVAARTRAGLRPLSVVAATGLPLTAEGRADVERGLLVSRGAIAALTDDGVDFADGTHESVDVILWATGFRAALSHLAPLGIRDPAGGVVMADDDVSVIVSPGLFLVGYGRSASTLGATRAGRRAARAAVRATDVSATDVREPAESVTG</sequence>
<dbReference type="PRINTS" id="PR00411">
    <property type="entry name" value="PNDRDTASEI"/>
</dbReference>
<dbReference type="SUPFAM" id="SSF51905">
    <property type="entry name" value="FAD/NAD(P)-binding domain"/>
    <property type="match status" value="1"/>
</dbReference>
<dbReference type="Proteomes" id="UP000035009">
    <property type="component" value="Unassembled WGS sequence"/>
</dbReference>
<dbReference type="PRINTS" id="PR00368">
    <property type="entry name" value="FADPNR"/>
</dbReference>
<keyword evidence="1" id="KW-0560">Oxidoreductase</keyword>
<dbReference type="GO" id="GO:0050660">
    <property type="term" value="F:flavin adenine dinucleotide binding"/>
    <property type="evidence" value="ECO:0007669"/>
    <property type="project" value="TreeGrafter"/>
</dbReference>
<dbReference type="PANTHER" id="PTHR43539:SF78">
    <property type="entry name" value="FLAVIN-CONTAINING MONOOXYGENASE"/>
    <property type="match status" value="1"/>
</dbReference>
<dbReference type="AlphaFoldDB" id="M3VAF7"/>
<proteinExistence type="predicted"/>
<dbReference type="InterPro" id="IPR050982">
    <property type="entry name" value="Auxin_biosynth/cation_transpt"/>
</dbReference>
<dbReference type="eggNOG" id="COG2072">
    <property type="taxonomic scope" value="Bacteria"/>
</dbReference>
<gene>
    <name evidence="2" type="ORF">GM1_004_02530</name>
</gene>
<dbReference type="GO" id="GO:0004497">
    <property type="term" value="F:monooxygenase activity"/>
    <property type="evidence" value="ECO:0007669"/>
    <property type="project" value="TreeGrafter"/>
</dbReference>
<dbReference type="Pfam" id="PF13738">
    <property type="entry name" value="Pyr_redox_3"/>
    <property type="match status" value="1"/>
</dbReference>
<dbReference type="InterPro" id="IPR036188">
    <property type="entry name" value="FAD/NAD-bd_sf"/>
</dbReference>
<comment type="caution">
    <text evidence="2">The sequence shown here is derived from an EMBL/GenBank/DDBJ whole genome shotgun (WGS) entry which is preliminary data.</text>
</comment>